<proteinExistence type="predicted"/>
<keyword evidence="1" id="KW-0472">Membrane</keyword>
<organism evidence="2 3">
    <name type="scientific">Staurois parvus</name>
    <dbReference type="NCBI Taxonomy" id="386267"/>
    <lineage>
        <taxon>Eukaryota</taxon>
        <taxon>Metazoa</taxon>
        <taxon>Chordata</taxon>
        <taxon>Craniata</taxon>
        <taxon>Vertebrata</taxon>
        <taxon>Euteleostomi</taxon>
        <taxon>Amphibia</taxon>
        <taxon>Batrachia</taxon>
        <taxon>Anura</taxon>
        <taxon>Neobatrachia</taxon>
        <taxon>Ranoidea</taxon>
        <taxon>Ranidae</taxon>
        <taxon>Staurois</taxon>
    </lineage>
</organism>
<keyword evidence="1" id="KW-1133">Transmembrane helix</keyword>
<sequence length="64" mass="7842">MVSPPLIVRYIYYMYLYIRYKFGGLVTIEMLMLTRMKISKSCYHMTILSNEWFQFMSFIVYNCV</sequence>
<feature type="transmembrane region" description="Helical" evidence="1">
    <location>
        <begin position="12"/>
        <end position="33"/>
    </location>
</feature>
<reference evidence="2" key="1">
    <citation type="submission" date="2023-05" db="EMBL/GenBank/DDBJ databases">
        <authorList>
            <person name="Stuckert A."/>
        </authorList>
    </citation>
    <scope>NUCLEOTIDE SEQUENCE</scope>
</reference>
<comment type="caution">
    <text evidence="2">The sequence shown here is derived from an EMBL/GenBank/DDBJ whole genome shotgun (WGS) entry which is preliminary data.</text>
</comment>
<dbReference type="EMBL" id="CATNWA010018711">
    <property type="protein sequence ID" value="CAI9608984.1"/>
    <property type="molecule type" value="Genomic_DNA"/>
</dbReference>
<feature type="non-terminal residue" evidence="2">
    <location>
        <position position="64"/>
    </location>
</feature>
<evidence type="ECO:0000256" key="1">
    <source>
        <dbReference type="SAM" id="Phobius"/>
    </source>
</evidence>
<name>A0ABN9GHU5_9NEOB</name>
<dbReference type="Proteomes" id="UP001162483">
    <property type="component" value="Unassembled WGS sequence"/>
</dbReference>
<keyword evidence="3" id="KW-1185">Reference proteome</keyword>
<protein>
    <submittedName>
        <fullName evidence="2">Uncharacterized protein</fullName>
    </submittedName>
</protein>
<keyword evidence="1" id="KW-0812">Transmembrane</keyword>
<gene>
    <name evidence="2" type="ORF">SPARVUS_LOCUS14183994</name>
</gene>
<evidence type="ECO:0000313" key="2">
    <source>
        <dbReference type="EMBL" id="CAI9608984.1"/>
    </source>
</evidence>
<evidence type="ECO:0000313" key="3">
    <source>
        <dbReference type="Proteomes" id="UP001162483"/>
    </source>
</evidence>
<accession>A0ABN9GHU5</accession>